<evidence type="ECO:0000256" key="1">
    <source>
        <dbReference type="SAM" id="MobiDB-lite"/>
    </source>
</evidence>
<protein>
    <submittedName>
        <fullName evidence="2">Uncharacterized protein</fullName>
    </submittedName>
</protein>
<dbReference type="EMBL" id="PQWB01000017">
    <property type="protein sequence ID" value="POZ63091.1"/>
    <property type="molecule type" value="Genomic_DNA"/>
</dbReference>
<evidence type="ECO:0000313" key="2">
    <source>
        <dbReference type="EMBL" id="POZ63091.1"/>
    </source>
</evidence>
<organism evidence="2 3">
    <name type="scientific">Chromobacterium alticapitis</name>
    <dbReference type="NCBI Taxonomy" id="2073169"/>
    <lineage>
        <taxon>Bacteria</taxon>
        <taxon>Pseudomonadati</taxon>
        <taxon>Pseudomonadota</taxon>
        <taxon>Betaproteobacteria</taxon>
        <taxon>Neisseriales</taxon>
        <taxon>Chromobacteriaceae</taxon>
        <taxon>Chromobacterium</taxon>
    </lineage>
</organism>
<name>A0A2S5DJA0_9NEIS</name>
<feature type="region of interest" description="Disordered" evidence="1">
    <location>
        <begin position="75"/>
        <end position="106"/>
    </location>
</feature>
<sequence>MSESAILAWPGWFGEKLLDCPTGGAGMVYPANPCYAQAEKPLPPAGEGLGRRVGYRGQGLKACPPYEMGIVREGKDESAHGKHGRLSESPSPPAGEGLGRRVGYRGQGLKACPPYEMGIVREGKDESAHGKHGRLSESPSPPAGEGLGRGMGYRGQGIKACPPYSAASRAGSPPDKGQGDAGIAYKAERPIKPGFRL</sequence>
<comment type="caution">
    <text evidence="2">The sequence shown here is derived from an EMBL/GenBank/DDBJ whole genome shotgun (WGS) entry which is preliminary data.</text>
</comment>
<feature type="compositionally biased region" description="Gly residues" evidence="1">
    <location>
        <begin position="145"/>
        <end position="155"/>
    </location>
</feature>
<dbReference type="AlphaFoldDB" id="A0A2S5DJA0"/>
<feature type="region of interest" description="Disordered" evidence="1">
    <location>
        <begin position="121"/>
        <end position="197"/>
    </location>
</feature>
<proteinExistence type="predicted"/>
<dbReference type="Proteomes" id="UP000237082">
    <property type="component" value="Unassembled WGS sequence"/>
</dbReference>
<gene>
    <name evidence="2" type="ORF">C2I19_04595</name>
</gene>
<evidence type="ECO:0000313" key="3">
    <source>
        <dbReference type="Proteomes" id="UP000237082"/>
    </source>
</evidence>
<keyword evidence="3" id="KW-1185">Reference proteome</keyword>
<reference evidence="3" key="1">
    <citation type="submission" date="2018-02" db="EMBL/GenBank/DDBJ databases">
        <authorList>
            <person name="O'Hara-Hanley K."/>
            <person name="Soby S."/>
        </authorList>
    </citation>
    <scope>NUCLEOTIDE SEQUENCE [LARGE SCALE GENOMIC DNA]</scope>
    <source>
        <strain evidence="3">MWU14-2602</strain>
    </source>
</reference>
<accession>A0A2S5DJA0</accession>